<dbReference type="EMBL" id="BAABFL010000478">
    <property type="protein sequence ID" value="GAA4652579.1"/>
    <property type="molecule type" value="Genomic_DNA"/>
</dbReference>
<feature type="transmembrane region" description="Helical" evidence="1">
    <location>
        <begin position="371"/>
        <end position="395"/>
    </location>
</feature>
<feature type="transmembrane region" description="Helical" evidence="1">
    <location>
        <begin position="276"/>
        <end position="298"/>
    </location>
</feature>
<comment type="similarity">
    <text evidence="1">Belongs to the glutamate:Na(+) symporter (ESS) (TC 2.A.27) family.</text>
</comment>
<keyword evidence="1" id="KW-0029">Amino-acid transport</keyword>
<keyword evidence="1" id="KW-0812">Transmembrane</keyword>
<evidence type="ECO:0000313" key="3">
    <source>
        <dbReference type="EMBL" id="GAA4652579.1"/>
    </source>
</evidence>
<evidence type="ECO:0000256" key="1">
    <source>
        <dbReference type="HAMAP-Rule" id="MF_02062"/>
    </source>
</evidence>
<gene>
    <name evidence="3" type="primary">gltS_2</name>
    <name evidence="1" type="synonym">gltS</name>
    <name evidence="3" type="ORF">GCM10023116_48630</name>
</gene>
<dbReference type="InterPro" id="IPR004445">
    <property type="entry name" value="GltS"/>
</dbReference>
<keyword evidence="1" id="KW-1003">Cell membrane</keyword>
<accession>A0ABP8VAM3</accession>
<proteinExistence type="inferred from homology"/>
<keyword evidence="1" id="KW-0813">Transport</keyword>
<dbReference type="RefSeq" id="WP_345199173.1">
    <property type="nucleotide sequence ID" value="NZ_BAABFL010000478.1"/>
</dbReference>
<sequence>MVVELSTHRTLLIAILVLFIGKFINRRVPFFRNYDIPEPVTGGLFASIVLGLLHAVEGVDVVFDTTLRDSLLLAFFTSLGLSAKLDTLVQGGRTLVIFLGLLILALLFQNTVGVTIASLLGLEPLIGLISGSVSLSGGHGTAIAWAPVFEKYGITNAMELGTVCATFGLVLGGFTGGPLAERLIRINRLKSSSKEHITIGSRYNEEHEPIDAENTLLALFTLVLAMVAGATSARWLVGMGIQIPEFVGCLFAGILVTNLIPKVFRKQQWSSTVPSLAVISDVCLGLFLAMSLMSMQLWTLASMAGPLFILLMVQTCLMLTFTWFVVYRLLGRDFDAAVMSSGMVGIGLGATPNAMANMTAVTQHYGASPKAFIVVPLAGAFFIDIVNSVVIRLFIDLLA</sequence>
<name>A0ABP8VAM3_9GAMM</name>
<keyword evidence="1" id="KW-0915">Sodium</keyword>
<feature type="transmembrane region" description="Helical" evidence="1">
    <location>
        <begin position="243"/>
        <end position="264"/>
    </location>
</feature>
<dbReference type="Proteomes" id="UP001500604">
    <property type="component" value="Unassembled WGS sequence"/>
</dbReference>
<evidence type="ECO:0000256" key="2">
    <source>
        <dbReference type="NCBIfam" id="TIGR00210"/>
    </source>
</evidence>
<dbReference type="HAMAP" id="MF_02062">
    <property type="entry name" value="GltS"/>
    <property type="match status" value="1"/>
</dbReference>
<evidence type="ECO:0000313" key="4">
    <source>
        <dbReference type="Proteomes" id="UP001500604"/>
    </source>
</evidence>
<feature type="transmembrane region" description="Helical" evidence="1">
    <location>
        <begin position="304"/>
        <end position="327"/>
    </location>
</feature>
<keyword evidence="4" id="KW-1185">Reference proteome</keyword>
<dbReference type="PANTHER" id="PTHR36178">
    <property type="entry name" value="SLR0625 PROTEIN"/>
    <property type="match status" value="1"/>
</dbReference>
<feature type="transmembrane region" description="Helical" evidence="1">
    <location>
        <begin position="6"/>
        <end position="24"/>
    </location>
</feature>
<keyword evidence="1" id="KW-0406">Ion transport</keyword>
<dbReference type="NCBIfam" id="TIGR00210">
    <property type="entry name" value="gltS"/>
    <property type="match status" value="1"/>
</dbReference>
<protein>
    <recommendedName>
        <fullName evidence="1 2">Sodium/glutamate symporter</fullName>
    </recommendedName>
</protein>
<feature type="transmembrane region" description="Helical" evidence="1">
    <location>
        <begin position="160"/>
        <end position="180"/>
    </location>
</feature>
<keyword evidence="1" id="KW-0769">Symport</keyword>
<dbReference type="Pfam" id="PF03616">
    <property type="entry name" value="Glt_symporter"/>
    <property type="match status" value="1"/>
</dbReference>
<feature type="transmembrane region" description="Helical" evidence="1">
    <location>
        <begin position="334"/>
        <end position="351"/>
    </location>
</feature>
<keyword evidence="1" id="KW-0997">Cell inner membrane</keyword>
<comment type="subcellular location">
    <subcellularLocation>
        <location evidence="1">Cell inner membrane</location>
        <topology evidence="1">Multi-pass membrane protein</topology>
    </subcellularLocation>
</comment>
<reference evidence="4" key="1">
    <citation type="journal article" date="2019" name="Int. J. Syst. Evol. Microbiol.">
        <title>The Global Catalogue of Microorganisms (GCM) 10K type strain sequencing project: providing services to taxonomists for standard genome sequencing and annotation.</title>
        <authorList>
            <consortium name="The Broad Institute Genomics Platform"/>
            <consortium name="The Broad Institute Genome Sequencing Center for Infectious Disease"/>
            <person name="Wu L."/>
            <person name="Ma J."/>
        </authorList>
    </citation>
    <scope>NUCLEOTIDE SEQUENCE [LARGE SCALE GENOMIC DNA]</scope>
    <source>
        <strain evidence="4">JCM 17805</strain>
    </source>
</reference>
<comment type="caution">
    <text evidence="3">The sequence shown here is derived from an EMBL/GenBank/DDBJ whole genome shotgun (WGS) entry which is preliminary data.</text>
</comment>
<comment type="caution">
    <text evidence="1">Lacks conserved residue(s) required for the propagation of feature annotation.</text>
</comment>
<keyword evidence="1" id="KW-0739">Sodium transport</keyword>
<keyword evidence="1" id="KW-0472">Membrane</keyword>
<dbReference type="PANTHER" id="PTHR36178:SF1">
    <property type="entry name" value="SODIUM_GLUTAMATE SYMPORTER"/>
    <property type="match status" value="1"/>
</dbReference>
<organism evidence="3 4">
    <name type="scientific">Kistimonas scapharcae</name>
    <dbReference type="NCBI Taxonomy" id="1036133"/>
    <lineage>
        <taxon>Bacteria</taxon>
        <taxon>Pseudomonadati</taxon>
        <taxon>Pseudomonadota</taxon>
        <taxon>Gammaproteobacteria</taxon>
        <taxon>Oceanospirillales</taxon>
        <taxon>Endozoicomonadaceae</taxon>
        <taxon>Kistimonas</taxon>
    </lineage>
</organism>
<feature type="transmembrane region" description="Helical" evidence="1">
    <location>
        <begin position="216"/>
        <end position="237"/>
    </location>
</feature>
<feature type="transmembrane region" description="Helical" evidence="1">
    <location>
        <begin position="95"/>
        <end position="120"/>
    </location>
</feature>
<keyword evidence="1" id="KW-1133">Transmembrane helix</keyword>
<comment type="function">
    <text evidence="1">Catalyzes the sodium-dependent transport of glutamate.</text>
</comment>